<dbReference type="Gene3D" id="2.60.120.10">
    <property type="entry name" value="Jelly Rolls"/>
    <property type="match status" value="1"/>
</dbReference>
<dbReference type="SUPFAM" id="SSF51182">
    <property type="entry name" value="RmlC-like cupins"/>
    <property type="match status" value="1"/>
</dbReference>
<gene>
    <name evidence="1" type="ORF">METZ01_LOCUS20053</name>
</gene>
<protein>
    <recommendedName>
        <fullName evidence="2">Cupin 2 conserved barrel domain-containing protein</fullName>
    </recommendedName>
</protein>
<evidence type="ECO:0008006" key="2">
    <source>
        <dbReference type="Google" id="ProtNLM"/>
    </source>
</evidence>
<accession>A0A381PMD3</accession>
<reference evidence="1" key="1">
    <citation type="submission" date="2018-05" db="EMBL/GenBank/DDBJ databases">
        <authorList>
            <person name="Lanie J.A."/>
            <person name="Ng W.-L."/>
            <person name="Kazmierczak K.M."/>
            <person name="Andrzejewski T.M."/>
            <person name="Davidsen T.M."/>
            <person name="Wayne K.J."/>
            <person name="Tettelin H."/>
            <person name="Glass J.I."/>
            <person name="Rusch D."/>
            <person name="Podicherti R."/>
            <person name="Tsui H.-C.T."/>
            <person name="Winkler M.E."/>
        </authorList>
    </citation>
    <scope>NUCLEOTIDE SEQUENCE</scope>
</reference>
<name>A0A381PMD3_9ZZZZ</name>
<evidence type="ECO:0000313" key="1">
    <source>
        <dbReference type="EMBL" id="SUZ67199.1"/>
    </source>
</evidence>
<dbReference type="AlphaFoldDB" id="A0A381PMD3"/>
<dbReference type="InterPro" id="IPR014710">
    <property type="entry name" value="RmlC-like_jellyroll"/>
</dbReference>
<dbReference type="PANTHER" id="PTHR43698">
    <property type="entry name" value="RIBD C-TERMINAL DOMAIN CONTAINING PROTEIN"/>
    <property type="match status" value="1"/>
</dbReference>
<dbReference type="PANTHER" id="PTHR43698:SF1">
    <property type="entry name" value="BLL4564 PROTEIN"/>
    <property type="match status" value="1"/>
</dbReference>
<proteinExistence type="predicted"/>
<dbReference type="InterPro" id="IPR011051">
    <property type="entry name" value="RmlC_Cupin_sf"/>
</dbReference>
<sequence length="155" mass="17313">MSRNPKKKYIEIITSVCAAAVLGTIVLVSQTGVISAQSSNFQGGTPQVSQTPDMSNIRILFPAGVRSAWHTHTWGQLLMIEEGIGLHQIRGRTIEEFHPGEPFWTPADIEHWHGAHPEVDAHQLTIYEGGVEWLDPVTDEQYRGVRFRPMARSSN</sequence>
<dbReference type="EMBL" id="UINC01001005">
    <property type="protein sequence ID" value="SUZ67199.1"/>
    <property type="molecule type" value="Genomic_DNA"/>
</dbReference>
<organism evidence="1">
    <name type="scientific">marine metagenome</name>
    <dbReference type="NCBI Taxonomy" id="408172"/>
    <lineage>
        <taxon>unclassified sequences</taxon>
        <taxon>metagenomes</taxon>
        <taxon>ecological metagenomes</taxon>
    </lineage>
</organism>